<comment type="caution">
    <text evidence="1">The sequence shown here is derived from an EMBL/GenBank/DDBJ whole genome shotgun (WGS) entry which is preliminary data.</text>
</comment>
<organism evidence="1 2">
    <name type="scientific">Paramecium sonneborni</name>
    <dbReference type="NCBI Taxonomy" id="65129"/>
    <lineage>
        <taxon>Eukaryota</taxon>
        <taxon>Sar</taxon>
        <taxon>Alveolata</taxon>
        <taxon>Ciliophora</taxon>
        <taxon>Intramacronucleata</taxon>
        <taxon>Oligohymenophorea</taxon>
        <taxon>Peniculida</taxon>
        <taxon>Parameciidae</taxon>
        <taxon>Paramecium</taxon>
    </lineage>
</organism>
<evidence type="ECO:0000313" key="1">
    <source>
        <dbReference type="EMBL" id="CAD8113125.1"/>
    </source>
</evidence>
<accession>A0A8S1QF64</accession>
<proteinExistence type="predicted"/>
<protein>
    <submittedName>
        <fullName evidence="1">Uncharacterized protein</fullName>
    </submittedName>
</protein>
<reference evidence="1" key="1">
    <citation type="submission" date="2021-01" db="EMBL/GenBank/DDBJ databases">
        <authorList>
            <consortium name="Genoscope - CEA"/>
            <person name="William W."/>
        </authorList>
    </citation>
    <scope>NUCLEOTIDE SEQUENCE</scope>
</reference>
<dbReference type="OrthoDB" id="303113at2759"/>
<dbReference type="AlphaFoldDB" id="A0A8S1QF64"/>
<dbReference type="Proteomes" id="UP000692954">
    <property type="component" value="Unassembled WGS sequence"/>
</dbReference>
<gene>
    <name evidence="1" type="ORF">PSON_ATCC_30995.1.T1020124</name>
</gene>
<evidence type="ECO:0000313" key="2">
    <source>
        <dbReference type="Proteomes" id="UP000692954"/>
    </source>
</evidence>
<name>A0A8S1QF64_9CILI</name>
<keyword evidence="2" id="KW-1185">Reference proteome</keyword>
<dbReference type="EMBL" id="CAJJDN010000102">
    <property type="protein sequence ID" value="CAD8113125.1"/>
    <property type="molecule type" value="Genomic_DNA"/>
</dbReference>
<sequence length="398" mass="47279">MVAVKYTYERKKKEEFFYSFQQEQWEWIIRKAISNTIILIRYDQKQDQIRLVKQSIRSQQTHSINGCYDLRQFLRNLIFVDSKNQHQTIDPGNNLEQYVRNMLIEKKSNFLDNKEKQKYFIDQINKTVYKVKLNKCILNNEVQCLLILDKIQIPDHKAQDMLVIFLQELSQKVSQLIKDQFCCAAFQQNLNKPKSPKKQMDQQDKKLQSYAYIQMTLFNLSYLTQELMCDTSSQTSHQDLITQIYTIFRNKAKITCQSEFKCNTQIFISVVLCCCKFVHYIENYLPNFSLIFSKTEDGMIEMNLIFSLKQSSKVVSTYSILAANWASSNKRQFNQKTLFESCINRLCLLQSFYELPKLLLFDVSTIQILMSQYCTLNHFLIQQNEYSLKLVCTFQKQQ</sequence>